<dbReference type="EMBL" id="MFUX01000003">
    <property type="protein sequence ID" value="OGI94965.1"/>
    <property type="molecule type" value="Genomic_DNA"/>
</dbReference>
<dbReference type="Pfam" id="PF01300">
    <property type="entry name" value="Sua5_yciO_yrdC"/>
    <property type="match status" value="1"/>
</dbReference>
<keyword evidence="9" id="KW-0067">ATP-binding</keyword>
<evidence type="ECO:0000313" key="13">
    <source>
        <dbReference type="EMBL" id="OGI94965.1"/>
    </source>
</evidence>
<dbReference type="STRING" id="1801773.A3A03_02215"/>
<keyword evidence="5" id="KW-0808">Transferase</keyword>
<sequence length="184" mass="20177">MAWGDTNLQKVLKNNGVAVMPTDTIYGIVGLAQSEFVVNRIYELRKRAPSKPCIILVGDESELEKFSIILSEKQKTAIKKYWPGPVSIVLDCPDEELEYLHRGTKTLAFRVPASAGLQALLKETGPLIAPSANLEARPPSETIAEAKKYFGDKVDLYVDGGTIKGSPSKVIKLSKDGSVEILRY</sequence>
<keyword evidence="6" id="KW-0819">tRNA processing</keyword>
<dbReference type="PROSITE" id="PS51163">
    <property type="entry name" value="YRDC"/>
    <property type="match status" value="1"/>
</dbReference>
<dbReference type="EC" id="2.7.7.87" evidence="3"/>
<keyword evidence="8" id="KW-0547">Nucleotide-binding</keyword>
<dbReference type="GO" id="GO:0003725">
    <property type="term" value="F:double-stranded RNA binding"/>
    <property type="evidence" value="ECO:0007669"/>
    <property type="project" value="InterPro"/>
</dbReference>
<evidence type="ECO:0000256" key="6">
    <source>
        <dbReference type="ARBA" id="ARBA00022694"/>
    </source>
</evidence>
<evidence type="ECO:0000313" key="14">
    <source>
        <dbReference type="Proteomes" id="UP000176629"/>
    </source>
</evidence>
<dbReference type="GO" id="GO:0000049">
    <property type="term" value="F:tRNA binding"/>
    <property type="evidence" value="ECO:0007669"/>
    <property type="project" value="TreeGrafter"/>
</dbReference>
<dbReference type="AlphaFoldDB" id="A0A1F6XLF0"/>
<keyword evidence="7" id="KW-0548">Nucleotidyltransferase</keyword>
<evidence type="ECO:0000256" key="1">
    <source>
        <dbReference type="ARBA" id="ARBA00004496"/>
    </source>
</evidence>
<protein>
    <recommendedName>
        <fullName evidence="10">L-threonylcarbamoyladenylate synthase</fullName>
        <ecNumber evidence="3">2.7.7.87</ecNumber>
    </recommendedName>
    <alternativeName>
        <fullName evidence="10">L-threonylcarbamoyladenylate synthase</fullName>
    </alternativeName>
</protein>
<evidence type="ECO:0000256" key="9">
    <source>
        <dbReference type="ARBA" id="ARBA00022840"/>
    </source>
</evidence>
<organism evidence="13 14">
    <name type="scientific">Candidatus Nomurabacteria bacterium RIFCSPLOWO2_01_FULL_40_18</name>
    <dbReference type="NCBI Taxonomy" id="1801773"/>
    <lineage>
        <taxon>Bacteria</taxon>
        <taxon>Candidatus Nomuraibacteriota</taxon>
    </lineage>
</organism>
<keyword evidence="4" id="KW-0963">Cytoplasm</keyword>
<dbReference type="GO" id="GO:0006450">
    <property type="term" value="P:regulation of translational fidelity"/>
    <property type="evidence" value="ECO:0007669"/>
    <property type="project" value="TreeGrafter"/>
</dbReference>
<comment type="subcellular location">
    <subcellularLocation>
        <location evidence="1">Cytoplasm</location>
    </subcellularLocation>
</comment>
<dbReference type="GO" id="GO:0005524">
    <property type="term" value="F:ATP binding"/>
    <property type="evidence" value="ECO:0007669"/>
    <property type="project" value="UniProtKB-KW"/>
</dbReference>
<dbReference type="InterPro" id="IPR006070">
    <property type="entry name" value="Sua5-like_dom"/>
</dbReference>
<proteinExistence type="inferred from homology"/>
<dbReference type="Proteomes" id="UP000176629">
    <property type="component" value="Unassembled WGS sequence"/>
</dbReference>
<evidence type="ECO:0000256" key="5">
    <source>
        <dbReference type="ARBA" id="ARBA00022679"/>
    </source>
</evidence>
<dbReference type="InterPro" id="IPR017945">
    <property type="entry name" value="DHBP_synth_RibB-like_a/b_dom"/>
</dbReference>
<evidence type="ECO:0000256" key="8">
    <source>
        <dbReference type="ARBA" id="ARBA00022741"/>
    </source>
</evidence>
<dbReference type="InterPro" id="IPR050156">
    <property type="entry name" value="TC-AMP_synthase_SUA5"/>
</dbReference>
<dbReference type="Gene3D" id="3.90.870.10">
    <property type="entry name" value="DHBP synthase"/>
    <property type="match status" value="1"/>
</dbReference>
<evidence type="ECO:0000256" key="4">
    <source>
        <dbReference type="ARBA" id="ARBA00022490"/>
    </source>
</evidence>
<evidence type="ECO:0000256" key="7">
    <source>
        <dbReference type="ARBA" id="ARBA00022695"/>
    </source>
</evidence>
<evidence type="ECO:0000256" key="10">
    <source>
        <dbReference type="ARBA" id="ARBA00029774"/>
    </source>
</evidence>
<dbReference type="GO" id="GO:0061710">
    <property type="term" value="F:L-threonylcarbamoyladenylate synthase"/>
    <property type="evidence" value="ECO:0007669"/>
    <property type="project" value="UniProtKB-EC"/>
</dbReference>
<comment type="catalytic activity">
    <reaction evidence="11">
        <text>L-threonine + hydrogencarbonate + ATP = L-threonylcarbamoyladenylate + diphosphate + H2O</text>
        <dbReference type="Rhea" id="RHEA:36407"/>
        <dbReference type="ChEBI" id="CHEBI:15377"/>
        <dbReference type="ChEBI" id="CHEBI:17544"/>
        <dbReference type="ChEBI" id="CHEBI:30616"/>
        <dbReference type="ChEBI" id="CHEBI:33019"/>
        <dbReference type="ChEBI" id="CHEBI:57926"/>
        <dbReference type="ChEBI" id="CHEBI:73682"/>
        <dbReference type="EC" id="2.7.7.87"/>
    </reaction>
</comment>
<evidence type="ECO:0000259" key="12">
    <source>
        <dbReference type="PROSITE" id="PS51163"/>
    </source>
</evidence>
<evidence type="ECO:0000256" key="11">
    <source>
        <dbReference type="ARBA" id="ARBA00048366"/>
    </source>
</evidence>
<feature type="domain" description="YrdC-like" evidence="12">
    <location>
        <begin position="2"/>
        <end position="184"/>
    </location>
</feature>
<name>A0A1F6XLF0_9BACT</name>
<comment type="caution">
    <text evidence="13">The sequence shown here is derived from an EMBL/GenBank/DDBJ whole genome shotgun (WGS) entry which is preliminary data.</text>
</comment>
<dbReference type="GO" id="GO:0008033">
    <property type="term" value="P:tRNA processing"/>
    <property type="evidence" value="ECO:0007669"/>
    <property type="project" value="UniProtKB-KW"/>
</dbReference>
<dbReference type="SUPFAM" id="SSF55821">
    <property type="entry name" value="YrdC/RibB"/>
    <property type="match status" value="1"/>
</dbReference>
<dbReference type="PANTHER" id="PTHR17490:SF16">
    <property type="entry name" value="THREONYLCARBAMOYL-AMP SYNTHASE"/>
    <property type="match status" value="1"/>
</dbReference>
<comment type="similarity">
    <text evidence="2">Belongs to the SUA5 family.</text>
</comment>
<dbReference type="GO" id="GO:0005737">
    <property type="term" value="C:cytoplasm"/>
    <property type="evidence" value="ECO:0007669"/>
    <property type="project" value="UniProtKB-SubCell"/>
</dbReference>
<reference evidence="13 14" key="1">
    <citation type="journal article" date="2016" name="Nat. Commun.">
        <title>Thousands of microbial genomes shed light on interconnected biogeochemical processes in an aquifer system.</title>
        <authorList>
            <person name="Anantharaman K."/>
            <person name="Brown C.T."/>
            <person name="Hug L.A."/>
            <person name="Sharon I."/>
            <person name="Castelle C.J."/>
            <person name="Probst A.J."/>
            <person name="Thomas B.C."/>
            <person name="Singh A."/>
            <person name="Wilkins M.J."/>
            <person name="Karaoz U."/>
            <person name="Brodie E.L."/>
            <person name="Williams K.H."/>
            <person name="Hubbard S.S."/>
            <person name="Banfield J.F."/>
        </authorList>
    </citation>
    <scope>NUCLEOTIDE SEQUENCE [LARGE SCALE GENOMIC DNA]</scope>
</reference>
<evidence type="ECO:0000256" key="3">
    <source>
        <dbReference type="ARBA" id="ARBA00012584"/>
    </source>
</evidence>
<gene>
    <name evidence="13" type="ORF">A3A03_02215</name>
</gene>
<dbReference type="PANTHER" id="PTHR17490">
    <property type="entry name" value="SUA5"/>
    <property type="match status" value="1"/>
</dbReference>
<dbReference type="NCBIfam" id="TIGR00057">
    <property type="entry name" value="L-threonylcarbamoyladenylate synthase"/>
    <property type="match status" value="1"/>
</dbReference>
<accession>A0A1F6XLF0</accession>
<evidence type="ECO:0000256" key="2">
    <source>
        <dbReference type="ARBA" id="ARBA00007663"/>
    </source>
</evidence>